<dbReference type="InterPro" id="IPR036397">
    <property type="entry name" value="RNaseH_sf"/>
</dbReference>
<dbReference type="InterPro" id="IPR053134">
    <property type="entry name" value="RNA-dir_DNA_polymerase"/>
</dbReference>
<dbReference type="AlphaFoldDB" id="A0A699H905"/>
<name>A0A699H905_TANCI</name>
<dbReference type="PANTHER" id="PTHR24559:SF444">
    <property type="entry name" value="REVERSE TRANSCRIPTASE DOMAIN-CONTAINING PROTEIN"/>
    <property type="match status" value="1"/>
</dbReference>
<gene>
    <name evidence="3" type="ORF">Tci_355036</name>
</gene>
<feature type="domain" description="Reverse transcriptase" evidence="1">
    <location>
        <begin position="433"/>
        <end position="533"/>
    </location>
</feature>
<accession>A0A699H905</accession>
<dbReference type="EMBL" id="BKCJ010132945">
    <property type="protein sequence ID" value="GEX83061.1"/>
    <property type="molecule type" value="Genomic_DNA"/>
</dbReference>
<dbReference type="Pfam" id="PF17919">
    <property type="entry name" value="RT_RNaseH_2"/>
    <property type="match status" value="1"/>
</dbReference>
<dbReference type="InterPro" id="IPR043502">
    <property type="entry name" value="DNA/RNA_pol_sf"/>
</dbReference>
<keyword evidence="3" id="KW-0808">Transferase</keyword>
<evidence type="ECO:0000259" key="1">
    <source>
        <dbReference type="Pfam" id="PF00078"/>
    </source>
</evidence>
<dbReference type="Pfam" id="PF00078">
    <property type="entry name" value="RVT_1"/>
    <property type="match status" value="1"/>
</dbReference>
<keyword evidence="3" id="KW-0239">DNA-directed DNA polymerase</keyword>
<protein>
    <submittedName>
        <fullName evidence="3">DNA-directed DNA polymerase</fullName>
    </submittedName>
</protein>
<dbReference type="Gene3D" id="3.30.420.10">
    <property type="entry name" value="Ribonuclease H-like superfamily/Ribonuclease H"/>
    <property type="match status" value="1"/>
</dbReference>
<dbReference type="SUPFAM" id="SSF56672">
    <property type="entry name" value="DNA/RNA polymerases"/>
    <property type="match status" value="1"/>
</dbReference>
<dbReference type="PANTHER" id="PTHR24559">
    <property type="entry name" value="TRANSPOSON TY3-I GAG-POL POLYPROTEIN"/>
    <property type="match status" value="1"/>
</dbReference>
<evidence type="ECO:0000259" key="2">
    <source>
        <dbReference type="Pfam" id="PF17919"/>
    </source>
</evidence>
<dbReference type="InterPro" id="IPR041577">
    <property type="entry name" value="RT_RNaseH_2"/>
</dbReference>
<proteinExistence type="predicted"/>
<reference evidence="3" key="1">
    <citation type="journal article" date="2019" name="Sci. Rep.">
        <title>Draft genome of Tanacetum cinerariifolium, the natural source of mosquito coil.</title>
        <authorList>
            <person name="Yamashiro T."/>
            <person name="Shiraishi A."/>
            <person name="Satake H."/>
            <person name="Nakayama K."/>
        </authorList>
    </citation>
    <scope>NUCLEOTIDE SEQUENCE</scope>
</reference>
<dbReference type="GO" id="GO:0003887">
    <property type="term" value="F:DNA-directed DNA polymerase activity"/>
    <property type="evidence" value="ECO:0007669"/>
    <property type="project" value="UniProtKB-KW"/>
</dbReference>
<evidence type="ECO:0000313" key="3">
    <source>
        <dbReference type="EMBL" id="GEX83061.1"/>
    </source>
</evidence>
<dbReference type="Gene3D" id="3.30.70.270">
    <property type="match status" value="1"/>
</dbReference>
<organism evidence="3">
    <name type="scientific">Tanacetum cinerariifolium</name>
    <name type="common">Dalmatian daisy</name>
    <name type="synonym">Chrysanthemum cinerariifolium</name>
    <dbReference type="NCBI Taxonomy" id="118510"/>
    <lineage>
        <taxon>Eukaryota</taxon>
        <taxon>Viridiplantae</taxon>
        <taxon>Streptophyta</taxon>
        <taxon>Embryophyta</taxon>
        <taxon>Tracheophyta</taxon>
        <taxon>Spermatophyta</taxon>
        <taxon>Magnoliopsida</taxon>
        <taxon>eudicotyledons</taxon>
        <taxon>Gunneridae</taxon>
        <taxon>Pentapetalae</taxon>
        <taxon>asterids</taxon>
        <taxon>campanulids</taxon>
        <taxon>Asterales</taxon>
        <taxon>Asteraceae</taxon>
        <taxon>Asteroideae</taxon>
        <taxon>Anthemideae</taxon>
        <taxon>Anthemidinae</taxon>
        <taxon>Tanacetum</taxon>
    </lineage>
</organism>
<keyword evidence="3" id="KW-0548">Nucleotidyltransferase</keyword>
<dbReference type="InterPro" id="IPR043128">
    <property type="entry name" value="Rev_trsase/Diguanyl_cyclase"/>
</dbReference>
<dbReference type="Gene3D" id="3.10.10.10">
    <property type="entry name" value="HIV Type 1 Reverse Transcriptase, subunit A, domain 1"/>
    <property type="match status" value="2"/>
</dbReference>
<dbReference type="CDD" id="cd01647">
    <property type="entry name" value="RT_LTR"/>
    <property type="match status" value="1"/>
</dbReference>
<dbReference type="InterPro" id="IPR000477">
    <property type="entry name" value="RT_dom"/>
</dbReference>
<dbReference type="GO" id="GO:0003676">
    <property type="term" value="F:nucleic acid binding"/>
    <property type="evidence" value="ECO:0007669"/>
    <property type="project" value="InterPro"/>
</dbReference>
<sequence length="1030" mass="116368">MPIVSKVSATTSFPYPSLDVTTLTEIVKELVLMNKATQQAIVKAIEEIRVTCGGPHPYYECLATSGNTFDACAAVGTYNQGGNGYRPPGDQNYHASNKIGPLGFPHLNVKNSHNYNRIGSPPSDTVANPRGDVKAMTTRSGVAYEGPSILPTSSFLKEVVHEPEATKDKLPEKPGDPGKFLIPCDFLELEECLALAYLGASINLMPLSIWKKISLLELTPTYSSTSGNPTPSDRIIVFSSPLFTPFKGSDFILEEIETFLHTPDELFYFDDDYYDTQGDILYLEKLLNEDPSLNLSPIKNEDLKQVDVTMTKPSIEEPPELELNDLPSHLEYAFLERTNKLPVIISKELKDEEKVVLLKVLKSHKRAIAWKISNIKGIDPYFCTHKILMGDNFKPTVQHQRRVNLKIDEVIKKEVIKLLDAGLIYPIFDSPWIPIDPQNQDNTTFTYPYGMLAYRRMPFGLCNTPGMFERCMMAIFHDMFEETIEVFMDDFLIFGDFFSSCLSHLDKMLKRCKDTNLVLNWEKCHFIVKEGIVFGHKFSKSGIEVDIAKVDVITKLPHTTSVKADESSSQKENSKCTEAFNTLKKKLTDAPILVAPDWDLPFEIMCDASDLAGFSYSKNSMSLFVIKKGAENLTADHLSRLENPHQDDRKNKEINETFPLKTLGMIFSCSDSSTPWFDNIANFHAGNFVVKGMSSQQKKKFCENQASWSDKLDDALWAFRTAFKTPIGCTPYKLMYRKACHLSIKLEHKAYWALKHCNFDLKSTGDHWKIQMNELNKFRDQAYENSLIYKEKTKKIHDFKIKNRVFNIAIKELRRKLEVSLKEKDGIQLNVKKLKNASKSLNKLIDSQIMNNCKKDLGYNVVPPPHIGLFMPPKPDLSYIGLEEFTSKPAKSDDEDESVPQPKIEKKIVKPSVSKRVNIDRNKHVNTATPKAVVNTVRPKVVLSAVKGNEDYVVRASTCWVCKPKTKVLDHVSKHNSALITLKKLDYIDAQGRSNSVKAWALKDVDFLTKCAGQSINEFTGMLDSDAQGT</sequence>
<comment type="caution">
    <text evidence="3">The sequence shown here is derived from an EMBL/GenBank/DDBJ whole genome shotgun (WGS) entry which is preliminary data.</text>
</comment>
<feature type="domain" description="Reverse transcriptase/retrotransposon-derived protein RNase H-like" evidence="2">
    <location>
        <begin position="574"/>
        <end position="612"/>
    </location>
</feature>